<evidence type="ECO:0000313" key="2">
    <source>
        <dbReference type="Proteomes" id="UP000198558"/>
    </source>
</evidence>
<name>A0A1I0BLV8_9FIRM</name>
<keyword evidence="2" id="KW-1185">Reference proteome</keyword>
<dbReference type="GeneID" id="78287220"/>
<organism evidence="1 2">
    <name type="scientific">Thomasclavelia cocleata</name>
    <dbReference type="NCBI Taxonomy" id="69824"/>
    <lineage>
        <taxon>Bacteria</taxon>
        <taxon>Bacillati</taxon>
        <taxon>Bacillota</taxon>
        <taxon>Erysipelotrichia</taxon>
        <taxon>Erysipelotrichales</taxon>
        <taxon>Coprobacillaceae</taxon>
        <taxon>Thomasclavelia</taxon>
    </lineage>
</organism>
<protein>
    <submittedName>
        <fullName evidence="1">Uncharacterized protein</fullName>
    </submittedName>
</protein>
<gene>
    <name evidence="1" type="ORF">SAMN04489758_101177</name>
</gene>
<reference evidence="2" key="1">
    <citation type="submission" date="2016-10" db="EMBL/GenBank/DDBJ databases">
        <authorList>
            <person name="Varghese N."/>
            <person name="Submissions S."/>
        </authorList>
    </citation>
    <scope>NUCLEOTIDE SEQUENCE [LARGE SCALE GENOMIC DNA]</scope>
    <source>
        <strain evidence="2">DSM 1551</strain>
    </source>
</reference>
<evidence type="ECO:0000313" key="1">
    <source>
        <dbReference type="EMBL" id="SET07840.1"/>
    </source>
</evidence>
<sequence>MTKKVITSFTSLTTAEGKNLTFTYSEINEDGQKIKENERHTIIVMDEEIEKKIEDIQSFLMTKIK</sequence>
<dbReference type="RefSeq" id="WP_092351527.1">
    <property type="nucleotide sequence ID" value="NZ_FOIN01000001.1"/>
</dbReference>
<dbReference type="EMBL" id="FOIN01000001">
    <property type="protein sequence ID" value="SET07840.1"/>
    <property type="molecule type" value="Genomic_DNA"/>
</dbReference>
<dbReference type="Proteomes" id="UP000198558">
    <property type="component" value="Unassembled WGS sequence"/>
</dbReference>
<accession>A0A1I0BLV8</accession>
<proteinExistence type="predicted"/>
<dbReference type="AlphaFoldDB" id="A0A1I0BLV8"/>